<organism evidence="2 3">
    <name type="scientific">Francisella halioticida</name>
    <dbReference type="NCBI Taxonomy" id="549298"/>
    <lineage>
        <taxon>Bacteria</taxon>
        <taxon>Pseudomonadati</taxon>
        <taxon>Pseudomonadota</taxon>
        <taxon>Gammaproteobacteria</taxon>
        <taxon>Thiotrichales</taxon>
        <taxon>Francisellaceae</taxon>
        <taxon>Francisella</taxon>
    </lineage>
</organism>
<feature type="compositionally biased region" description="Low complexity" evidence="1">
    <location>
        <begin position="45"/>
        <end position="74"/>
    </location>
</feature>
<proteinExistence type="predicted"/>
<dbReference type="InterPro" id="IPR021956">
    <property type="entry name" value="DUF3573"/>
</dbReference>
<name>A0ABM6M113_9GAMM</name>
<keyword evidence="3" id="KW-1185">Reference proteome</keyword>
<sequence>MIRKLRKSCILIGSILVGYSSGYSESSPDVVSQGGPLGATSIGDQNLNNTSTTNTTKKTSSKASQSSSSKQGTQNFNEKELLLKLQEQVQQLQGQLQQIKAQKNEVKNMSGDDSEFSTYGRKVYDNKPNSPETITSGDLSQTLVGGQSASDIMENVNASNSIIDLGNKSLGGVFNQNGGIDVGGAPAITTQGQVTFLGSYSGNNSIPIGQISSNLFASTLLGQREKFDDYSVFFGGFIEADAQAWFGSSNASTNIAGNGQNIYLTNAKLFFLSNLGHYVTAQFDFDTDESGTFSLGNAFVIFGNLDTSPFFVTAGRSKLSVGTYGGGGPWTSGITDFLAPGTVTNVSVNYKSEVWNANVSVFGADDQTADVSAGLFYVDSWTENLIGAFNVGYVYNMAGADNSSLGDYLTNTKLSSATPIGAFNIDANLTYGIFNGFLNLGAGWSTTTNSSNFNGDGNDVLAGAWYGAANYSLVLGGRNTSFGVSYGQSYNAANIPMSLSASPINGNSTTSGIKEQFIVSGNRAYFDNNVLFGPEYSYQKLYNGQYMNTFTLDMSVYV</sequence>
<evidence type="ECO:0000313" key="3">
    <source>
        <dbReference type="Proteomes" id="UP000249910"/>
    </source>
</evidence>
<dbReference type="EMBL" id="CP022132">
    <property type="protein sequence ID" value="ASG68605.1"/>
    <property type="molecule type" value="Genomic_DNA"/>
</dbReference>
<evidence type="ECO:0008006" key="4">
    <source>
        <dbReference type="Google" id="ProtNLM"/>
    </source>
</evidence>
<protein>
    <recommendedName>
        <fullName evidence="4">DUF3573 domain-containing protein</fullName>
    </recommendedName>
</protein>
<dbReference type="Pfam" id="PF12097">
    <property type="entry name" value="DUF3573"/>
    <property type="match status" value="1"/>
</dbReference>
<evidence type="ECO:0000313" key="2">
    <source>
        <dbReference type="EMBL" id="ASG68605.1"/>
    </source>
</evidence>
<reference evidence="2 3" key="1">
    <citation type="submission" date="2017-06" db="EMBL/GenBank/DDBJ databases">
        <title>Complete genome of Francisella halioticida.</title>
        <authorList>
            <person name="Sjodin A."/>
        </authorList>
    </citation>
    <scope>NUCLEOTIDE SEQUENCE [LARGE SCALE GENOMIC DNA]</scope>
    <source>
        <strain evidence="2 3">DSM 23729</strain>
    </source>
</reference>
<feature type="compositionally biased region" description="Polar residues" evidence="1">
    <location>
        <begin position="127"/>
        <end position="138"/>
    </location>
</feature>
<dbReference type="RefSeq" id="WP_088773083.1">
    <property type="nucleotide sequence ID" value="NZ_CP022132.1"/>
</dbReference>
<feature type="region of interest" description="Disordered" evidence="1">
    <location>
        <begin position="26"/>
        <end position="74"/>
    </location>
</feature>
<evidence type="ECO:0000256" key="1">
    <source>
        <dbReference type="SAM" id="MobiDB-lite"/>
    </source>
</evidence>
<dbReference type="Proteomes" id="UP000249910">
    <property type="component" value="Chromosome"/>
</dbReference>
<accession>A0ABM6M113</accession>
<gene>
    <name evidence="2" type="ORF">CDV26_09555</name>
</gene>
<feature type="region of interest" description="Disordered" evidence="1">
    <location>
        <begin position="102"/>
        <end position="138"/>
    </location>
</feature>